<proteinExistence type="inferred from homology"/>
<dbReference type="InterPro" id="IPR022898">
    <property type="entry name" value="RNase_HII"/>
</dbReference>
<dbReference type="GO" id="GO:0032299">
    <property type="term" value="C:ribonuclease H2 complex"/>
    <property type="evidence" value="ECO:0007669"/>
    <property type="project" value="TreeGrafter"/>
</dbReference>
<sequence length="201" mass="20654">MALDPVNLAQGPDVAGVDEVGRGPLAGPVVAAAVILDPERPIEGLKDSKALSPARRQALDALIRERALAWSIAVCGPAEIDALNILQASLLAMGRAVETLAVVPALALVDGNRCPEAMPCPARAVVGGDKTVAAISAASIIAKVHRDALMVALDAEYPGYGLAGHKGYPTPAHLEALARLGPSPCHRMSFAPVRRVACQAS</sequence>
<keyword evidence="10 14" id="KW-0479">Metal-binding</keyword>
<comment type="similarity">
    <text evidence="5 14 16">Belongs to the RNase HII family.</text>
</comment>
<dbReference type="AlphaFoldDB" id="A0A1H9CC92"/>
<feature type="binding site" evidence="14 15">
    <location>
        <position position="110"/>
    </location>
    <ligand>
        <name>a divalent metal cation</name>
        <dbReference type="ChEBI" id="CHEBI:60240"/>
    </ligand>
</feature>
<comment type="cofactor">
    <cofactor evidence="14 15">
        <name>Mn(2+)</name>
        <dbReference type="ChEBI" id="CHEBI:29035"/>
    </cofactor>
    <cofactor evidence="14 15">
        <name>Mg(2+)</name>
        <dbReference type="ChEBI" id="CHEBI:18420"/>
    </cofactor>
    <text evidence="14 15">Manganese or magnesium. Binds 1 divalent metal ion per monomer in the absence of substrate. May bind a second metal ion after substrate binding.</text>
</comment>
<evidence type="ECO:0000256" key="2">
    <source>
        <dbReference type="ARBA" id="ARBA00001946"/>
    </source>
</evidence>
<evidence type="ECO:0000256" key="1">
    <source>
        <dbReference type="ARBA" id="ARBA00000077"/>
    </source>
</evidence>
<name>A0A1H9CC92_9GAMM</name>
<dbReference type="PANTHER" id="PTHR10954:SF18">
    <property type="entry name" value="RIBONUCLEASE HII"/>
    <property type="match status" value="1"/>
</dbReference>
<dbReference type="STRING" id="867345.SAMN05421693_11331"/>
<accession>A0A1H9CC92</accession>
<organism evidence="18 19">
    <name type="scientific">Ectothiorhodospira magna</name>
    <dbReference type="NCBI Taxonomy" id="867345"/>
    <lineage>
        <taxon>Bacteria</taxon>
        <taxon>Pseudomonadati</taxon>
        <taxon>Pseudomonadota</taxon>
        <taxon>Gammaproteobacteria</taxon>
        <taxon>Chromatiales</taxon>
        <taxon>Ectothiorhodospiraceae</taxon>
        <taxon>Ectothiorhodospira</taxon>
    </lineage>
</organism>
<dbReference type="InterPro" id="IPR001352">
    <property type="entry name" value="RNase_HII/HIII"/>
</dbReference>
<dbReference type="RefSeq" id="WP_090206253.1">
    <property type="nucleotide sequence ID" value="NZ_FOFO01000013.1"/>
</dbReference>
<evidence type="ECO:0000256" key="7">
    <source>
        <dbReference type="ARBA" id="ARBA00019179"/>
    </source>
</evidence>
<evidence type="ECO:0000256" key="16">
    <source>
        <dbReference type="RuleBase" id="RU003515"/>
    </source>
</evidence>
<dbReference type="FunFam" id="3.30.420.10:FF:000006">
    <property type="entry name" value="Ribonuclease HII"/>
    <property type="match status" value="1"/>
</dbReference>
<dbReference type="GO" id="GO:0004523">
    <property type="term" value="F:RNA-DNA hybrid ribonuclease activity"/>
    <property type="evidence" value="ECO:0007669"/>
    <property type="project" value="UniProtKB-UniRule"/>
</dbReference>
<evidence type="ECO:0000256" key="14">
    <source>
        <dbReference type="HAMAP-Rule" id="MF_00052"/>
    </source>
</evidence>
<dbReference type="PROSITE" id="PS51975">
    <property type="entry name" value="RNASE_H_2"/>
    <property type="match status" value="1"/>
</dbReference>
<keyword evidence="9 14" id="KW-0540">Nuclease</keyword>
<evidence type="ECO:0000256" key="5">
    <source>
        <dbReference type="ARBA" id="ARBA00007383"/>
    </source>
</evidence>
<evidence type="ECO:0000313" key="19">
    <source>
        <dbReference type="Proteomes" id="UP000199496"/>
    </source>
</evidence>
<feature type="binding site" evidence="14 15">
    <location>
        <position position="18"/>
    </location>
    <ligand>
        <name>a divalent metal cation</name>
        <dbReference type="ChEBI" id="CHEBI:60240"/>
    </ligand>
</feature>
<comment type="cofactor">
    <cofactor evidence="2">
        <name>Mg(2+)</name>
        <dbReference type="ChEBI" id="CHEBI:18420"/>
    </cofactor>
</comment>
<evidence type="ECO:0000256" key="8">
    <source>
        <dbReference type="ARBA" id="ARBA00022490"/>
    </source>
</evidence>
<evidence type="ECO:0000256" key="12">
    <source>
        <dbReference type="ARBA" id="ARBA00022801"/>
    </source>
</evidence>
<evidence type="ECO:0000256" key="10">
    <source>
        <dbReference type="ARBA" id="ARBA00022723"/>
    </source>
</evidence>
<dbReference type="NCBIfam" id="NF000595">
    <property type="entry name" value="PRK00015.1-3"/>
    <property type="match status" value="1"/>
</dbReference>
<dbReference type="CDD" id="cd07182">
    <property type="entry name" value="RNase_HII_bacteria_HII_like"/>
    <property type="match status" value="1"/>
</dbReference>
<feature type="domain" description="RNase H type-2" evidence="17">
    <location>
        <begin position="12"/>
        <end position="201"/>
    </location>
</feature>
<keyword evidence="13 14" id="KW-0464">Manganese</keyword>
<dbReference type="GO" id="GO:0030145">
    <property type="term" value="F:manganese ion binding"/>
    <property type="evidence" value="ECO:0007669"/>
    <property type="project" value="UniProtKB-UniRule"/>
</dbReference>
<feature type="binding site" evidence="14 15">
    <location>
        <position position="19"/>
    </location>
    <ligand>
        <name>a divalent metal cation</name>
        <dbReference type="ChEBI" id="CHEBI:60240"/>
    </ligand>
</feature>
<dbReference type="GO" id="GO:0006298">
    <property type="term" value="P:mismatch repair"/>
    <property type="evidence" value="ECO:0007669"/>
    <property type="project" value="TreeGrafter"/>
</dbReference>
<evidence type="ECO:0000256" key="13">
    <source>
        <dbReference type="ARBA" id="ARBA00023211"/>
    </source>
</evidence>
<protein>
    <recommendedName>
        <fullName evidence="7 14">Ribonuclease HII</fullName>
        <shortName evidence="14">RNase HII</shortName>
        <ecNumber evidence="6 14">3.1.26.4</ecNumber>
    </recommendedName>
</protein>
<evidence type="ECO:0000313" key="18">
    <source>
        <dbReference type="EMBL" id="SEP98631.1"/>
    </source>
</evidence>
<reference evidence="18 19" key="1">
    <citation type="submission" date="2016-10" db="EMBL/GenBank/DDBJ databases">
        <authorList>
            <person name="de Groot N.N."/>
        </authorList>
    </citation>
    <scope>NUCLEOTIDE SEQUENCE [LARGE SCALE GENOMIC DNA]</scope>
    <source>
        <strain evidence="18 19">B7-7</strain>
    </source>
</reference>
<comment type="subcellular location">
    <subcellularLocation>
        <location evidence="4 14">Cytoplasm</location>
    </subcellularLocation>
</comment>
<dbReference type="GO" id="GO:0043137">
    <property type="term" value="P:DNA replication, removal of RNA primer"/>
    <property type="evidence" value="ECO:0007669"/>
    <property type="project" value="TreeGrafter"/>
</dbReference>
<evidence type="ECO:0000259" key="17">
    <source>
        <dbReference type="PROSITE" id="PS51975"/>
    </source>
</evidence>
<dbReference type="InterPro" id="IPR012337">
    <property type="entry name" value="RNaseH-like_sf"/>
</dbReference>
<dbReference type="EMBL" id="FOFO01000013">
    <property type="protein sequence ID" value="SEP98631.1"/>
    <property type="molecule type" value="Genomic_DNA"/>
</dbReference>
<dbReference type="Gene3D" id="3.30.420.10">
    <property type="entry name" value="Ribonuclease H-like superfamily/Ribonuclease H"/>
    <property type="match status" value="1"/>
</dbReference>
<comment type="catalytic activity">
    <reaction evidence="1 14 15 16">
        <text>Endonucleolytic cleavage to 5'-phosphomonoester.</text>
        <dbReference type="EC" id="3.1.26.4"/>
    </reaction>
</comment>
<dbReference type="InterPro" id="IPR024567">
    <property type="entry name" value="RNase_HII/HIII_dom"/>
</dbReference>
<evidence type="ECO:0000256" key="9">
    <source>
        <dbReference type="ARBA" id="ARBA00022722"/>
    </source>
</evidence>
<evidence type="ECO:0000256" key="6">
    <source>
        <dbReference type="ARBA" id="ARBA00012180"/>
    </source>
</evidence>
<evidence type="ECO:0000256" key="15">
    <source>
        <dbReference type="PROSITE-ProRule" id="PRU01319"/>
    </source>
</evidence>
<dbReference type="Proteomes" id="UP000199496">
    <property type="component" value="Unassembled WGS sequence"/>
</dbReference>
<gene>
    <name evidence="14" type="primary">rnhB</name>
    <name evidence="18" type="ORF">SAMN05421693_11331</name>
</gene>
<keyword evidence="8 14" id="KW-0963">Cytoplasm</keyword>
<dbReference type="PANTHER" id="PTHR10954">
    <property type="entry name" value="RIBONUCLEASE H2 SUBUNIT A"/>
    <property type="match status" value="1"/>
</dbReference>
<evidence type="ECO:0000256" key="3">
    <source>
        <dbReference type="ARBA" id="ARBA00004065"/>
    </source>
</evidence>
<keyword evidence="19" id="KW-1185">Reference proteome</keyword>
<dbReference type="OrthoDB" id="9803420at2"/>
<dbReference type="HAMAP" id="MF_00052_B">
    <property type="entry name" value="RNase_HII_B"/>
    <property type="match status" value="1"/>
</dbReference>
<keyword evidence="12 14" id="KW-0378">Hydrolase</keyword>
<dbReference type="InterPro" id="IPR036397">
    <property type="entry name" value="RNaseH_sf"/>
</dbReference>
<dbReference type="NCBIfam" id="NF000596">
    <property type="entry name" value="PRK00015.1-4"/>
    <property type="match status" value="1"/>
</dbReference>
<evidence type="ECO:0000256" key="4">
    <source>
        <dbReference type="ARBA" id="ARBA00004496"/>
    </source>
</evidence>
<dbReference type="GO" id="GO:0003723">
    <property type="term" value="F:RNA binding"/>
    <property type="evidence" value="ECO:0007669"/>
    <property type="project" value="UniProtKB-UniRule"/>
</dbReference>
<evidence type="ECO:0000256" key="11">
    <source>
        <dbReference type="ARBA" id="ARBA00022759"/>
    </source>
</evidence>
<dbReference type="Pfam" id="PF01351">
    <property type="entry name" value="RNase_HII"/>
    <property type="match status" value="1"/>
</dbReference>
<dbReference type="SUPFAM" id="SSF53098">
    <property type="entry name" value="Ribonuclease H-like"/>
    <property type="match status" value="1"/>
</dbReference>
<comment type="function">
    <text evidence="3 14 16">Endonuclease that specifically degrades the RNA of RNA-DNA hybrids.</text>
</comment>
<dbReference type="EC" id="3.1.26.4" evidence="6 14"/>
<keyword evidence="11 14" id="KW-0255">Endonuclease</keyword>
<dbReference type="GO" id="GO:0005737">
    <property type="term" value="C:cytoplasm"/>
    <property type="evidence" value="ECO:0007669"/>
    <property type="project" value="UniProtKB-SubCell"/>
</dbReference>